<organism evidence="1 2">
    <name type="scientific">Senna tora</name>
    <dbReference type="NCBI Taxonomy" id="362788"/>
    <lineage>
        <taxon>Eukaryota</taxon>
        <taxon>Viridiplantae</taxon>
        <taxon>Streptophyta</taxon>
        <taxon>Embryophyta</taxon>
        <taxon>Tracheophyta</taxon>
        <taxon>Spermatophyta</taxon>
        <taxon>Magnoliopsida</taxon>
        <taxon>eudicotyledons</taxon>
        <taxon>Gunneridae</taxon>
        <taxon>Pentapetalae</taxon>
        <taxon>rosids</taxon>
        <taxon>fabids</taxon>
        <taxon>Fabales</taxon>
        <taxon>Fabaceae</taxon>
        <taxon>Caesalpinioideae</taxon>
        <taxon>Cassia clade</taxon>
        <taxon>Senna</taxon>
    </lineage>
</organism>
<dbReference type="EMBL" id="JAAIUW010000013">
    <property type="protein sequence ID" value="KAF7801520.1"/>
    <property type="molecule type" value="Genomic_DNA"/>
</dbReference>
<dbReference type="Proteomes" id="UP000634136">
    <property type="component" value="Unassembled WGS sequence"/>
</dbReference>
<accession>A0A834SCL2</accession>
<sequence length="192" mass="22218">MRWIGESVENHLCVAFVEIQAIIARLVQNVNVNLVVLEAYAILRHVYLYEMLPHIMDRGHATDPGPEDPSLLYLQTRHSSQFIWAGYATFVNFCTCGEVATGDLHFSHYTGRVHYYSGGCGHPLLPDPKKNTNHRRRRRRRKALTKDDLIQIEAKVNNRDLSHHQLASRPYWLKETRGMGRMQGLTKKEKKI</sequence>
<protein>
    <submittedName>
        <fullName evidence="1">Serine/threonine-protein phosphatase 7 long form-like protein</fullName>
    </submittedName>
</protein>
<proteinExistence type="predicted"/>
<dbReference type="AlphaFoldDB" id="A0A834SCL2"/>
<evidence type="ECO:0000313" key="2">
    <source>
        <dbReference type="Proteomes" id="UP000634136"/>
    </source>
</evidence>
<keyword evidence="2" id="KW-1185">Reference proteome</keyword>
<name>A0A834SCL2_9FABA</name>
<gene>
    <name evidence="1" type="ORF">G2W53_040631</name>
</gene>
<evidence type="ECO:0000313" key="1">
    <source>
        <dbReference type="EMBL" id="KAF7801520.1"/>
    </source>
</evidence>
<reference evidence="1" key="1">
    <citation type="submission" date="2020-09" db="EMBL/GenBank/DDBJ databases">
        <title>Genome-Enabled Discovery of Anthraquinone Biosynthesis in Senna tora.</title>
        <authorList>
            <person name="Kang S.-H."/>
            <person name="Pandey R.P."/>
            <person name="Lee C.-M."/>
            <person name="Sim J.-S."/>
            <person name="Jeong J.-T."/>
            <person name="Choi B.-S."/>
            <person name="Jung M."/>
            <person name="Ginzburg D."/>
            <person name="Zhao K."/>
            <person name="Won S.Y."/>
            <person name="Oh T.-J."/>
            <person name="Yu Y."/>
            <person name="Kim N.-H."/>
            <person name="Lee O.R."/>
            <person name="Lee T.-H."/>
            <person name="Bashyal P."/>
            <person name="Kim T.-S."/>
            <person name="Lee W.-H."/>
            <person name="Kawkins C."/>
            <person name="Kim C.-K."/>
            <person name="Kim J.S."/>
            <person name="Ahn B.O."/>
            <person name="Rhee S.Y."/>
            <person name="Sohng J.K."/>
        </authorList>
    </citation>
    <scope>NUCLEOTIDE SEQUENCE</scope>
    <source>
        <tissue evidence="1">Leaf</tissue>
    </source>
</reference>
<comment type="caution">
    <text evidence="1">The sequence shown here is derived from an EMBL/GenBank/DDBJ whole genome shotgun (WGS) entry which is preliminary data.</text>
</comment>